<reference evidence="1" key="1">
    <citation type="submission" date="2020-05" db="EMBL/GenBank/DDBJ databases">
        <title>Large-scale comparative analyses of tick genomes elucidate their genetic diversity and vector capacities.</title>
        <authorList>
            <person name="Jia N."/>
            <person name="Wang J."/>
            <person name="Shi W."/>
            <person name="Du L."/>
            <person name="Sun Y."/>
            <person name="Zhan W."/>
            <person name="Jiang J."/>
            <person name="Wang Q."/>
            <person name="Zhang B."/>
            <person name="Ji P."/>
            <person name="Sakyi L.B."/>
            <person name="Cui X."/>
            <person name="Yuan T."/>
            <person name="Jiang B."/>
            <person name="Yang W."/>
            <person name="Lam T.T.-Y."/>
            <person name="Chang Q."/>
            <person name="Ding S."/>
            <person name="Wang X."/>
            <person name="Zhu J."/>
            <person name="Ruan X."/>
            <person name="Zhao L."/>
            <person name="Wei J."/>
            <person name="Que T."/>
            <person name="Du C."/>
            <person name="Cheng J."/>
            <person name="Dai P."/>
            <person name="Han X."/>
            <person name="Huang E."/>
            <person name="Gao Y."/>
            <person name="Liu J."/>
            <person name="Shao H."/>
            <person name="Ye R."/>
            <person name="Li L."/>
            <person name="Wei W."/>
            <person name="Wang X."/>
            <person name="Wang C."/>
            <person name="Yang T."/>
            <person name="Huo Q."/>
            <person name="Li W."/>
            <person name="Guo W."/>
            <person name="Chen H."/>
            <person name="Zhou L."/>
            <person name="Ni X."/>
            <person name="Tian J."/>
            <person name="Zhou Y."/>
            <person name="Sheng Y."/>
            <person name="Liu T."/>
            <person name="Pan Y."/>
            <person name="Xia L."/>
            <person name="Li J."/>
            <person name="Zhao F."/>
            <person name="Cao W."/>
        </authorList>
    </citation>
    <scope>NUCLEOTIDE SEQUENCE</scope>
    <source>
        <strain evidence="1">Dsil-2018</strain>
    </source>
</reference>
<evidence type="ECO:0000313" key="2">
    <source>
        <dbReference type="Proteomes" id="UP000821865"/>
    </source>
</evidence>
<comment type="caution">
    <text evidence="1">The sequence shown here is derived from an EMBL/GenBank/DDBJ whole genome shotgun (WGS) entry which is preliminary data.</text>
</comment>
<dbReference type="Proteomes" id="UP000821865">
    <property type="component" value="Chromosome 3"/>
</dbReference>
<keyword evidence="2" id="KW-1185">Reference proteome</keyword>
<evidence type="ECO:0000313" key="1">
    <source>
        <dbReference type="EMBL" id="KAH7960305.1"/>
    </source>
</evidence>
<name>A0ACB8D7J4_DERSI</name>
<proteinExistence type="predicted"/>
<sequence>MGLRPLEVAHGRVIAFSGEEERLVASNSCVSKRKHHQHVPRIYIYSRISERSGTLAALLRLQNVALPHAIRTPNSIQPHRSSQSVMYDDLRDMAARALNVNTTETSPPSQSSQASVESYGSARKHRASVASVRVPMPPIRVASTLRPAPPVVRINPGERLAVVPEGYPIQQAPADNLDRLLVAVRPPSSSRRRAAPVTQRQRRTELDRIRDSFSQMWFLCVVTLAALAIPTGLVIAPLIRMRLDDALGRGGRSRPSALLWDYVPATMPLPFCQSLLYWSVAVSEGTVRDRAPDFDVNYGVWKLKNLASSISSKRPLPGLMVALGGYAEDSAHFSRLGRDTALMSRFVASVAKFLVKHDITGALVDWKGIGGHCGSRDDGKILMTLLENLRKLLRLNSAEYWVGAMLPAVKGIAESVTKAIAAVADIIVYETHEAAEYDVYEGCSKAADLTSQFMGEMSRAVTKVTPPPKQCISLSAGVWSTLAYDLNGTSVPIDGSGFYKISRRPGMAAAFECARRSPTVPWSRT</sequence>
<protein>
    <submittedName>
        <fullName evidence="1">Uncharacterized protein</fullName>
    </submittedName>
</protein>
<organism evidence="1 2">
    <name type="scientific">Dermacentor silvarum</name>
    <name type="common">Tick</name>
    <dbReference type="NCBI Taxonomy" id="543639"/>
    <lineage>
        <taxon>Eukaryota</taxon>
        <taxon>Metazoa</taxon>
        <taxon>Ecdysozoa</taxon>
        <taxon>Arthropoda</taxon>
        <taxon>Chelicerata</taxon>
        <taxon>Arachnida</taxon>
        <taxon>Acari</taxon>
        <taxon>Parasitiformes</taxon>
        <taxon>Ixodida</taxon>
        <taxon>Ixodoidea</taxon>
        <taxon>Ixodidae</taxon>
        <taxon>Rhipicephalinae</taxon>
        <taxon>Dermacentor</taxon>
    </lineage>
</organism>
<dbReference type="EMBL" id="CM023472">
    <property type="protein sequence ID" value="KAH7960305.1"/>
    <property type="molecule type" value="Genomic_DNA"/>
</dbReference>
<gene>
    <name evidence="1" type="ORF">HPB49_018591</name>
</gene>
<accession>A0ACB8D7J4</accession>